<keyword evidence="1" id="KW-0812">Transmembrane</keyword>
<keyword evidence="1" id="KW-1133">Transmembrane helix</keyword>
<dbReference type="AlphaFoldDB" id="A0A2V3PNU4"/>
<keyword evidence="1" id="KW-0472">Membrane</keyword>
<proteinExistence type="predicted"/>
<feature type="transmembrane region" description="Helical" evidence="1">
    <location>
        <begin position="12"/>
        <end position="31"/>
    </location>
</feature>
<comment type="caution">
    <text evidence="2">The sequence shown here is derived from an EMBL/GenBank/DDBJ whole genome shotgun (WGS) entry which is preliminary data.</text>
</comment>
<dbReference type="Proteomes" id="UP000247973">
    <property type="component" value="Unassembled WGS sequence"/>
</dbReference>
<evidence type="ECO:0000256" key="1">
    <source>
        <dbReference type="SAM" id="Phobius"/>
    </source>
</evidence>
<sequence length="39" mass="4778">MQEWIKRKYYLCVRFAINSILYKLGIIFVHVNCTKKSRN</sequence>
<protein>
    <submittedName>
        <fullName evidence="2">Uncharacterized protein</fullName>
    </submittedName>
</protein>
<dbReference type="EMBL" id="QICL01000017">
    <property type="protein sequence ID" value="PXV62839.1"/>
    <property type="molecule type" value="Genomic_DNA"/>
</dbReference>
<gene>
    <name evidence="2" type="ORF">CLV62_11755</name>
</gene>
<reference evidence="2 3" key="1">
    <citation type="submission" date="2018-03" db="EMBL/GenBank/DDBJ databases">
        <title>Genomic Encyclopedia of Archaeal and Bacterial Type Strains, Phase II (KMG-II): from individual species to whole genera.</title>
        <authorList>
            <person name="Goeker M."/>
        </authorList>
    </citation>
    <scope>NUCLEOTIDE SEQUENCE [LARGE SCALE GENOMIC DNA]</scope>
    <source>
        <strain evidence="2 3">DSM 100214</strain>
    </source>
</reference>
<evidence type="ECO:0000313" key="2">
    <source>
        <dbReference type="EMBL" id="PXV62839.1"/>
    </source>
</evidence>
<evidence type="ECO:0000313" key="3">
    <source>
        <dbReference type="Proteomes" id="UP000247973"/>
    </source>
</evidence>
<organism evidence="2 3">
    <name type="scientific">Dysgonomonas alginatilytica</name>
    <dbReference type="NCBI Taxonomy" id="1605892"/>
    <lineage>
        <taxon>Bacteria</taxon>
        <taxon>Pseudomonadati</taxon>
        <taxon>Bacteroidota</taxon>
        <taxon>Bacteroidia</taxon>
        <taxon>Bacteroidales</taxon>
        <taxon>Dysgonomonadaceae</taxon>
        <taxon>Dysgonomonas</taxon>
    </lineage>
</organism>
<name>A0A2V3PNU4_9BACT</name>
<accession>A0A2V3PNU4</accession>
<keyword evidence="3" id="KW-1185">Reference proteome</keyword>